<dbReference type="Gene3D" id="3.30.450.20">
    <property type="entry name" value="PAS domain"/>
    <property type="match status" value="1"/>
</dbReference>
<evidence type="ECO:0000313" key="1">
    <source>
        <dbReference type="EMBL" id="GCE06969.1"/>
    </source>
</evidence>
<dbReference type="OrthoDB" id="158981at2"/>
<keyword evidence="2" id="KW-1185">Reference proteome</keyword>
<dbReference type="EMBL" id="BIFQ01000001">
    <property type="protein sequence ID" value="GCE06969.1"/>
    <property type="molecule type" value="Genomic_DNA"/>
</dbReference>
<dbReference type="Proteomes" id="UP000287224">
    <property type="component" value="Unassembled WGS sequence"/>
</dbReference>
<gene>
    <name evidence="1" type="ORF">KDAU_42980</name>
</gene>
<comment type="caution">
    <text evidence="1">The sequence shown here is derived from an EMBL/GenBank/DDBJ whole genome shotgun (WGS) entry which is preliminary data.</text>
</comment>
<dbReference type="RefSeq" id="WP_126597865.1">
    <property type="nucleotide sequence ID" value="NZ_BIFQ01000001.1"/>
</dbReference>
<evidence type="ECO:0008006" key="3">
    <source>
        <dbReference type="Google" id="ProtNLM"/>
    </source>
</evidence>
<reference evidence="2" key="1">
    <citation type="submission" date="2018-12" db="EMBL/GenBank/DDBJ databases">
        <title>Tengunoibacter tsumagoiensis gen. nov., sp. nov., Dictyobacter kobayashii sp. nov., D. alpinus sp. nov., and D. joshuensis sp. nov. and description of Dictyobacteraceae fam. nov. within the order Ktedonobacterales isolated from Tengu-no-mugimeshi.</title>
        <authorList>
            <person name="Wang C.M."/>
            <person name="Zheng Y."/>
            <person name="Sakai Y."/>
            <person name="Toyoda A."/>
            <person name="Minakuchi Y."/>
            <person name="Abe K."/>
            <person name="Yokota A."/>
            <person name="Yabe S."/>
        </authorList>
    </citation>
    <scope>NUCLEOTIDE SEQUENCE [LARGE SCALE GENOMIC DNA]</scope>
    <source>
        <strain evidence="2">S-27</strain>
    </source>
</reference>
<accession>A0A401ZJF1</accession>
<organism evidence="1 2">
    <name type="scientific">Dictyobacter aurantiacus</name>
    <dbReference type="NCBI Taxonomy" id="1936993"/>
    <lineage>
        <taxon>Bacteria</taxon>
        <taxon>Bacillati</taxon>
        <taxon>Chloroflexota</taxon>
        <taxon>Ktedonobacteria</taxon>
        <taxon>Ktedonobacterales</taxon>
        <taxon>Dictyobacteraceae</taxon>
        <taxon>Dictyobacter</taxon>
    </lineage>
</organism>
<dbReference type="AlphaFoldDB" id="A0A401ZJF1"/>
<protein>
    <recommendedName>
        <fullName evidence="3">PAS fold-3 domain-containing protein</fullName>
    </recommendedName>
</protein>
<evidence type="ECO:0000313" key="2">
    <source>
        <dbReference type="Proteomes" id="UP000287224"/>
    </source>
</evidence>
<sequence>MAYLHQQEPTANMDEAEVQLALRASGVGTWNWNLLTNEIIWTNQTRALFGLPSGTPITYELFLASLHPDDREMAHQINLQAIAACPSSTCCGQNVTLFYVWAQIATASRARFQASGDPSPVARSYPGPAR</sequence>
<name>A0A401ZJF1_9CHLR</name>
<proteinExistence type="predicted"/>